<reference evidence="1 2" key="1">
    <citation type="submission" date="2014-04" db="EMBL/GenBank/DDBJ databases">
        <authorList>
            <consortium name="DOE Joint Genome Institute"/>
            <person name="Kuo A."/>
            <person name="Kohler A."/>
            <person name="Nagy L.G."/>
            <person name="Floudas D."/>
            <person name="Copeland A."/>
            <person name="Barry K.W."/>
            <person name="Cichocki N."/>
            <person name="Veneault-Fourrey C."/>
            <person name="LaButti K."/>
            <person name="Lindquist E.A."/>
            <person name="Lipzen A."/>
            <person name="Lundell T."/>
            <person name="Morin E."/>
            <person name="Murat C."/>
            <person name="Sun H."/>
            <person name="Tunlid A."/>
            <person name="Henrissat B."/>
            <person name="Grigoriev I.V."/>
            <person name="Hibbett D.S."/>
            <person name="Martin F."/>
            <person name="Nordberg H.P."/>
            <person name="Cantor M.N."/>
            <person name="Hua S.X."/>
        </authorList>
    </citation>
    <scope>NUCLEOTIDE SEQUENCE [LARGE SCALE GENOMIC DNA]</scope>
    <source>
        <strain evidence="1 2">Foug A</strain>
    </source>
</reference>
<dbReference type="OrthoDB" id="2690657at2759"/>
<evidence type="ECO:0000313" key="2">
    <source>
        <dbReference type="Proteomes" id="UP000053989"/>
    </source>
</evidence>
<reference evidence="2" key="2">
    <citation type="submission" date="2015-01" db="EMBL/GenBank/DDBJ databases">
        <title>Evolutionary Origins and Diversification of the Mycorrhizal Mutualists.</title>
        <authorList>
            <consortium name="DOE Joint Genome Institute"/>
            <consortium name="Mycorrhizal Genomics Consortium"/>
            <person name="Kohler A."/>
            <person name="Kuo A."/>
            <person name="Nagy L.G."/>
            <person name="Floudas D."/>
            <person name="Copeland A."/>
            <person name="Barry K.W."/>
            <person name="Cichocki N."/>
            <person name="Veneault-Fourrey C."/>
            <person name="LaButti K."/>
            <person name="Lindquist E.A."/>
            <person name="Lipzen A."/>
            <person name="Lundell T."/>
            <person name="Morin E."/>
            <person name="Murat C."/>
            <person name="Riley R."/>
            <person name="Ohm R."/>
            <person name="Sun H."/>
            <person name="Tunlid A."/>
            <person name="Henrissat B."/>
            <person name="Grigoriev I.V."/>
            <person name="Hibbett D.S."/>
            <person name="Martin F."/>
        </authorList>
    </citation>
    <scope>NUCLEOTIDE SEQUENCE [LARGE SCALE GENOMIC DNA]</scope>
    <source>
        <strain evidence="2">Foug A</strain>
    </source>
</reference>
<dbReference type="Proteomes" id="UP000053989">
    <property type="component" value="Unassembled WGS sequence"/>
</dbReference>
<dbReference type="PANTHER" id="PTHR14187:SF5">
    <property type="entry name" value="HEAT SHOCK 70 KDA PROTEIN 12A"/>
    <property type="match status" value="1"/>
</dbReference>
<dbReference type="CDD" id="cd10170">
    <property type="entry name" value="ASKHA_NBD_HSP70"/>
    <property type="match status" value="1"/>
</dbReference>
<protein>
    <submittedName>
        <fullName evidence="1">Uncharacterized protein</fullName>
    </submittedName>
</protein>
<dbReference type="EMBL" id="KN822085">
    <property type="protein sequence ID" value="KIM58516.1"/>
    <property type="molecule type" value="Genomic_DNA"/>
</dbReference>
<dbReference type="SUPFAM" id="SSF53067">
    <property type="entry name" value="Actin-like ATPase domain"/>
    <property type="match status" value="2"/>
</dbReference>
<gene>
    <name evidence="1" type="ORF">SCLCIDRAFT_16777</name>
</gene>
<keyword evidence="2" id="KW-1185">Reference proteome</keyword>
<dbReference type="Gene3D" id="3.30.420.40">
    <property type="match status" value="1"/>
</dbReference>
<dbReference type="PANTHER" id="PTHR14187">
    <property type="entry name" value="ALPHA KINASE/ELONGATION FACTOR 2 KINASE"/>
    <property type="match status" value="1"/>
</dbReference>
<sequence>MNPRKPFEGCTPKLALAFDVGITYSRVSYCILLPGEVPVISTVSRYPAQQCIEGEDKIPSILYYDQQHTVRAVGAEALQEHIIEQAEGENWTKLEWWKLHLYEDIPPLPRGLSAIQVLSDFMKYLFKCARNYIVESHASGASMWRSLESQIEFILTHPNRWEGPQQLQIRRAAELAALIPAGEGAQSRLHLLTEGEAILYFCMATTILASDTLSKIPILCSDDSDKHLTEEGCQGVAIIDAGVGTVDMSLYSMTFVPSLSVEEIAPAEYCLQGSVFVTHRAQLFLQRKLASSRYGAPEVVKQMADVFDKSTKLRFRNAGDPQYIKFGTLRDRDPQHDIRCGQLKIPGDEVAKFFEPSIEAIADIFAQQQRAASIPIKHAFLLGSFAASDYLFSRLQQHPKFSYVTLCRPVDHTRRAVADGAVSFYVHLASTRVAKLTYGIRCDVVFDSSRADHVSRENTKFLNLSGCWMLPNGFMSIVKKGTRVSEQHGFRSSYFVLGKSATECTSISIKIISYKGSLSDPSWMDFEPASFTEICVIFANTSNTATTLLPRTSPEGKAYYCVEFDVNLSFGLSELKAQISWLENVCIYPIPRL</sequence>
<name>A0A0C3DR87_9AGAM</name>
<evidence type="ECO:0000313" key="1">
    <source>
        <dbReference type="EMBL" id="KIM58516.1"/>
    </source>
</evidence>
<proteinExistence type="predicted"/>
<dbReference type="InterPro" id="IPR043129">
    <property type="entry name" value="ATPase_NBD"/>
</dbReference>
<dbReference type="HOGENOM" id="CLU_009958_4_2_1"/>
<dbReference type="InParanoid" id="A0A0C3DR87"/>
<dbReference type="AlphaFoldDB" id="A0A0C3DR87"/>
<organism evidence="1 2">
    <name type="scientific">Scleroderma citrinum Foug A</name>
    <dbReference type="NCBI Taxonomy" id="1036808"/>
    <lineage>
        <taxon>Eukaryota</taxon>
        <taxon>Fungi</taxon>
        <taxon>Dikarya</taxon>
        <taxon>Basidiomycota</taxon>
        <taxon>Agaricomycotina</taxon>
        <taxon>Agaricomycetes</taxon>
        <taxon>Agaricomycetidae</taxon>
        <taxon>Boletales</taxon>
        <taxon>Sclerodermatineae</taxon>
        <taxon>Sclerodermataceae</taxon>
        <taxon>Scleroderma</taxon>
    </lineage>
</organism>
<accession>A0A0C3DR87</accession>
<dbReference type="STRING" id="1036808.A0A0C3DR87"/>